<feature type="transmembrane region" description="Helical" evidence="1">
    <location>
        <begin position="344"/>
        <end position="361"/>
    </location>
</feature>
<sequence>MFLKFMFLKKDKIFNKVNYWLKNDQKKWPYILISLLGAYFVLQLIYINSDPQFYITFSRVIDQGYWLHDAKNFFYWQELIRDNFNYGLYTSAFYVLATIPFSFIVGKVWLAGKLVSLLASVFFIFLVDWGLKTYFPEIKNRLLMILLILLNYPFFQHANLALPEMLSFALIIPAFFLLLGKREKDFFYSGIFFALAYLAKNPTGQLLPGLGLFLIYESFRRKTIKPLINFSLGSLPPVLIFYAFCYQAGLLTKLISVIESVNFFPKNLAEFWQRLVGFPERGFWTIAPNFFLIIIPWLYFFQMIFRSLLAKKWLFSRKEIWLYSWIIGGSFLYTLADFQPSSRLLPLIVPLAILSFTKILQISLKKLVLSYQKYFRRKDWPIAFILSTGVGVVLIKVCVFLTKRIGFLFLVSSQNQILAGLILIVLTTILFLRIKRRIRFTIVFATWFSLIFIMSTLTAYILIKQLVDEKFLILTAAYVLRTSLGIIVFISLFLAFFILGYLSKRGTRVILTGILILYFMVNSYFLGYFLIKPEFTLDQASQKIADLAGEGISTISGTGAAILVLDHKIYLIHYAPKENLFYGLMSDSEKNWKSVDFFSRTLVFDGWDNQQPLPDFVKADFRKVGEYQLMKIPYKNNYQGVIELWQRNK</sequence>
<feature type="transmembrane region" description="Helical" evidence="1">
    <location>
        <begin position="28"/>
        <end position="47"/>
    </location>
</feature>
<feature type="transmembrane region" description="Helical" evidence="1">
    <location>
        <begin position="161"/>
        <end position="179"/>
    </location>
</feature>
<dbReference type="STRING" id="1797457.A2160_02425"/>
<feature type="transmembrane region" description="Helical" evidence="1">
    <location>
        <begin position="282"/>
        <end position="300"/>
    </location>
</feature>
<feature type="transmembrane region" description="Helical" evidence="1">
    <location>
        <begin position="483"/>
        <end position="502"/>
    </location>
</feature>
<feature type="transmembrane region" description="Helical" evidence="1">
    <location>
        <begin position="382"/>
        <end position="402"/>
    </location>
</feature>
<protein>
    <recommendedName>
        <fullName evidence="4">Glycosyltransferase RgtA/B/C/D-like domain-containing protein</fullName>
    </recommendedName>
</protein>
<dbReference type="Proteomes" id="UP000177006">
    <property type="component" value="Unassembled WGS sequence"/>
</dbReference>
<keyword evidence="1" id="KW-1133">Transmembrane helix</keyword>
<evidence type="ECO:0000313" key="2">
    <source>
        <dbReference type="EMBL" id="OGD63322.1"/>
    </source>
</evidence>
<organism evidence="2 3">
    <name type="scientific">Candidatus Beckwithbacteria bacterium RBG_13_42_9</name>
    <dbReference type="NCBI Taxonomy" id="1797457"/>
    <lineage>
        <taxon>Bacteria</taxon>
        <taxon>Candidatus Beckwithiibacteriota</taxon>
    </lineage>
</organism>
<feature type="transmembrane region" description="Helical" evidence="1">
    <location>
        <begin position="509"/>
        <end position="531"/>
    </location>
</feature>
<proteinExistence type="predicted"/>
<feature type="transmembrane region" description="Helical" evidence="1">
    <location>
        <begin position="227"/>
        <end position="249"/>
    </location>
</feature>
<dbReference type="EMBL" id="MEZK01000010">
    <property type="protein sequence ID" value="OGD63322.1"/>
    <property type="molecule type" value="Genomic_DNA"/>
</dbReference>
<evidence type="ECO:0000313" key="3">
    <source>
        <dbReference type="Proteomes" id="UP000177006"/>
    </source>
</evidence>
<accession>A0A1F5E7E7</accession>
<gene>
    <name evidence="2" type="ORF">A2160_02425</name>
</gene>
<feature type="transmembrane region" description="Helical" evidence="1">
    <location>
        <begin position="111"/>
        <end position="131"/>
    </location>
</feature>
<feature type="transmembrane region" description="Helical" evidence="1">
    <location>
        <begin position="414"/>
        <end position="432"/>
    </location>
</feature>
<feature type="transmembrane region" description="Helical" evidence="1">
    <location>
        <begin position="86"/>
        <end position="105"/>
    </location>
</feature>
<evidence type="ECO:0008006" key="4">
    <source>
        <dbReference type="Google" id="ProtNLM"/>
    </source>
</evidence>
<keyword evidence="1" id="KW-0812">Transmembrane</keyword>
<evidence type="ECO:0000256" key="1">
    <source>
        <dbReference type="SAM" id="Phobius"/>
    </source>
</evidence>
<feature type="transmembrane region" description="Helical" evidence="1">
    <location>
        <begin position="320"/>
        <end position="338"/>
    </location>
</feature>
<comment type="caution">
    <text evidence="2">The sequence shown here is derived from an EMBL/GenBank/DDBJ whole genome shotgun (WGS) entry which is preliminary data.</text>
</comment>
<reference evidence="2 3" key="1">
    <citation type="journal article" date="2016" name="Nat. Commun.">
        <title>Thousands of microbial genomes shed light on interconnected biogeochemical processes in an aquifer system.</title>
        <authorList>
            <person name="Anantharaman K."/>
            <person name="Brown C.T."/>
            <person name="Hug L.A."/>
            <person name="Sharon I."/>
            <person name="Castelle C.J."/>
            <person name="Probst A.J."/>
            <person name="Thomas B.C."/>
            <person name="Singh A."/>
            <person name="Wilkins M.J."/>
            <person name="Karaoz U."/>
            <person name="Brodie E.L."/>
            <person name="Williams K.H."/>
            <person name="Hubbard S.S."/>
            <person name="Banfield J.F."/>
        </authorList>
    </citation>
    <scope>NUCLEOTIDE SEQUENCE [LARGE SCALE GENOMIC DNA]</scope>
</reference>
<dbReference type="AlphaFoldDB" id="A0A1F5E7E7"/>
<feature type="transmembrane region" description="Helical" evidence="1">
    <location>
        <begin position="444"/>
        <end position="463"/>
    </location>
</feature>
<keyword evidence="1" id="KW-0472">Membrane</keyword>
<name>A0A1F5E7E7_9BACT</name>